<evidence type="ECO:0000313" key="5">
    <source>
        <dbReference type="EMBL" id="BCJ40885.1"/>
    </source>
</evidence>
<dbReference type="InterPro" id="IPR050109">
    <property type="entry name" value="HTH-type_TetR-like_transc_reg"/>
</dbReference>
<dbReference type="SUPFAM" id="SSF46689">
    <property type="entry name" value="Homeodomain-like"/>
    <property type="match status" value="1"/>
</dbReference>
<dbReference type="Pfam" id="PF00440">
    <property type="entry name" value="TetR_N"/>
    <property type="match status" value="1"/>
</dbReference>
<reference evidence="5 6" key="1">
    <citation type="submission" date="2020-08" db="EMBL/GenBank/DDBJ databases">
        <title>Whole genome shotgun sequence of Actinoplanes ianthinogenes NBRC 13996.</title>
        <authorList>
            <person name="Komaki H."/>
            <person name="Tamura T."/>
        </authorList>
    </citation>
    <scope>NUCLEOTIDE SEQUENCE [LARGE SCALE GENOMIC DNA]</scope>
    <source>
        <strain evidence="5 6">NBRC 13996</strain>
    </source>
</reference>
<dbReference type="InterPro" id="IPR023772">
    <property type="entry name" value="DNA-bd_HTH_TetR-type_CS"/>
</dbReference>
<dbReference type="Proteomes" id="UP000676967">
    <property type="component" value="Chromosome"/>
</dbReference>
<dbReference type="InterPro" id="IPR009057">
    <property type="entry name" value="Homeodomain-like_sf"/>
</dbReference>
<proteinExistence type="predicted"/>
<feature type="domain" description="HTH tetR-type" evidence="4">
    <location>
        <begin position="25"/>
        <end position="85"/>
    </location>
</feature>
<name>A0ABM7LNR1_9ACTN</name>
<accession>A0ABM7LNR1</accession>
<feature type="region of interest" description="Disordered" evidence="3">
    <location>
        <begin position="1"/>
        <end position="24"/>
    </location>
</feature>
<evidence type="ECO:0000256" key="3">
    <source>
        <dbReference type="SAM" id="MobiDB-lite"/>
    </source>
</evidence>
<dbReference type="EMBL" id="AP023356">
    <property type="protein sequence ID" value="BCJ40885.1"/>
    <property type="molecule type" value="Genomic_DNA"/>
</dbReference>
<dbReference type="PROSITE" id="PS50977">
    <property type="entry name" value="HTH_TETR_2"/>
    <property type="match status" value="1"/>
</dbReference>
<dbReference type="Gene3D" id="1.10.357.10">
    <property type="entry name" value="Tetracycline Repressor, domain 2"/>
    <property type="match status" value="1"/>
</dbReference>
<dbReference type="InterPro" id="IPR041678">
    <property type="entry name" value="TetR_C_16"/>
</dbReference>
<organism evidence="5 6">
    <name type="scientific">Actinoplanes ianthinogenes</name>
    <dbReference type="NCBI Taxonomy" id="122358"/>
    <lineage>
        <taxon>Bacteria</taxon>
        <taxon>Bacillati</taxon>
        <taxon>Actinomycetota</taxon>
        <taxon>Actinomycetes</taxon>
        <taxon>Micromonosporales</taxon>
        <taxon>Micromonosporaceae</taxon>
        <taxon>Actinoplanes</taxon>
    </lineage>
</organism>
<evidence type="ECO:0000313" key="6">
    <source>
        <dbReference type="Proteomes" id="UP000676967"/>
    </source>
</evidence>
<protein>
    <recommendedName>
        <fullName evidence="4">HTH tetR-type domain-containing protein</fullName>
    </recommendedName>
</protein>
<evidence type="ECO:0000256" key="1">
    <source>
        <dbReference type="ARBA" id="ARBA00023125"/>
    </source>
</evidence>
<gene>
    <name evidence="5" type="ORF">Aiant_15420</name>
</gene>
<dbReference type="InterPro" id="IPR036271">
    <property type="entry name" value="Tet_transcr_reg_TetR-rel_C_sf"/>
</dbReference>
<dbReference type="InterPro" id="IPR001647">
    <property type="entry name" value="HTH_TetR"/>
</dbReference>
<evidence type="ECO:0000256" key="2">
    <source>
        <dbReference type="PROSITE-ProRule" id="PRU00335"/>
    </source>
</evidence>
<dbReference type="PROSITE" id="PS01081">
    <property type="entry name" value="HTH_TETR_1"/>
    <property type="match status" value="1"/>
</dbReference>
<dbReference type="SUPFAM" id="SSF48498">
    <property type="entry name" value="Tetracyclin repressor-like, C-terminal domain"/>
    <property type="match status" value="1"/>
</dbReference>
<keyword evidence="1 2" id="KW-0238">DNA-binding</keyword>
<dbReference type="PANTHER" id="PTHR30055:SF235">
    <property type="entry name" value="TRANSCRIPTIONAL REGULATORY PROTEIN"/>
    <property type="match status" value="1"/>
</dbReference>
<dbReference type="PANTHER" id="PTHR30055">
    <property type="entry name" value="HTH-TYPE TRANSCRIPTIONAL REGULATOR RUTR"/>
    <property type="match status" value="1"/>
</dbReference>
<feature type="DNA-binding region" description="H-T-H motif" evidence="2">
    <location>
        <begin position="48"/>
        <end position="67"/>
    </location>
</feature>
<dbReference type="Pfam" id="PF17920">
    <property type="entry name" value="TetR_C_16"/>
    <property type="match status" value="1"/>
</dbReference>
<dbReference type="PRINTS" id="PR00455">
    <property type="entry name" value="HTHTETR"/>
</dbReference>
<sequence length="210" mass="22057">MNGNGQGTLAIVTSSATPPRRRDAARTRQLLLDAARRRFATAGYAETTVRHIADDAGVNVALISRYFASKEGLFEAALTASFTELRAAAGDVDPAAIPETIAEQIIGQSGDAGPSHALLLILRSSGDEKADQIRLRFLQMFAEKLAKGAQLQGGSPDILRAQIVLATAIGVTLLRATHLEPLASTSAADLTAPLRDVVTALTRHPTPGTP</sequence>
<keyword evidence="6" id="KW-1185">Reference proteome</keyword>
<evidence type="ECO:0000259" key="4">
    <source>
        <dbReference type="PROSITE" id="PS50977"/>
    </source>
</evidence>